<proteinExistence type="predicted"/>
<evidence type="ECO:0000313" key="4">
    <source>
        <dbReference type="Proteomes" id="UP001152797"/>
    </source>
</evidence>
<evidence type="ECO:0000256" key="1">
    <source>
        <dbReference type="SAM" id="MobiDB-lite"/>
    </source>
</evidence>
<feature type="compositionally biased region" description="Acidic residues" evidence="1">
    <location>
        <begin position="254"/>
        <end position="288"/>
    </location>
</feature>
<sequence>MTGMHDLSPRERKRQREALRRRMQQPGLRPGLLQKWQAASTDAQKFEFIQAFLLDPSSLSSISIESHYEELARKESESNWIEVPLEEIRKMYPSEAGQRFIEQNIINKQQGRGHPQDAERANPEMVLYWIFQNNTDTTKQRRDVSQKLVAAGAVPHNKAARAAVSATMVAAAAEFASADPGKGGASAAGKGQGKSKGQGKKGQRTPKAPKASDARVVTAAEQERKDFNKKMIFESKDFVQYNAHLLRYDRFVEEPEDWPEDEEDLDGDPYEGGEEEAEEEVSSLDEGPEPCSVDRIRKDEGALYSVVDLPSPDFFISPSLPSSTYPRKAEIRDSHIAATAICTGRHPAADPWGRPFSKQYFPKRFSMANRLIAGGYVATLEAIQADQDFVRILFQPDRFFSRQSCCYYCRALAWVYIDQNPELNELLFTNFGERAAHRQTLVTTEEWLDINPATPLCAIPGWSPWRILPDFMHLVHLALSPDAITSALLDWTDNQWYVEGGSRDKRLAKLWENYRAYCEEAHITERAQRKLFTTAVLKPEGGRYCELSQKILNATGARYMTFWASSLSVQFATLGYDADMFRAGVFTGLAEMELCNLHGGRYFSTSEWETWKVGYFAYRSGCMHLANAAIEAKQPRWRQRPKSHQLEHLGLDWRGLNPRYCSNYLDEDFVRRAKKVALASNPRFVSKHVLFRYTVDSTLRWMGPDLF</sequence>
<feature type="compositionally biased region" description="Gly residues" evidence="1">
    <location>
        <begin position="181"/>
        <end position="196"/>
    </location>
</feature>
<feature type="region of interest" description="Disordered" evidence="1">
    <location>
        <begin position="253"/>
        <end position="290"/>
    </location>
</feature>
<dbReference type="EMBL" id="CAMXCT010000508">
    <property type="protein sequence ID" value="CAI3979719.1"/>
    <property type="molecule type" value="Genomic_DNA"/>
</dbReference>
<reference evidence="2" key="1">
    <citation type="submission" date="2022-10" db="EMBL/GenBank/DDBJ databases">
        <authorList>
            <person name="Chen Y."/>
            <person name="Dougan E. K."/>
            <person name="Chan C."/>
            <person name="Rhodes N."/>
            <person name="Thang M."/>
        </authorList>
    </citation>
    <scope>NUCLEOTIDE SEQUENCE</scope>
</reference>
<evidence type="ECO:0000313" key="3">
    <source>
        <dbReference type="EMBL" id="CAL1133094.1"/>
    </source>
</evidence>
<feature type="region of interest" description="Disordered" evidence="1">
    <location>
        <begin position="1"/>
        <end position="31"/>
    </location>
</feature>
<accession>A0A9P1BUI5</accession>
<feature type="region of interest" description="Disordered" evidence="1">
    <location>
        <begin position="178"/>
        <end position="219"/>
    </location>
</feature>
<organism evidence="2">
    <name type="scientific">Cladocopium goreaui</name>
    <dbReference type="NCBI Taxonomy" id="2562237"/>
    <lineage>
        <taxon>Eukaryota</taxon>
        <taxon>Sar</taxon>
        <taxon>Alveolata</taxon>
        <taxon>Dinophyceae</taxon>
        <taxon>Suessiales</taxon>
        <taxon>Symbiodiniaceae</taxon>
        <taxon>Cladocopium</taxon>
    </lineage>
</organism>
<evidence type="ECO:0000313" key="2">
    <source>
        <dbReference type="EMBL" id="CAI3979719.1"/>
    </source>
</evidence>
<dbReference type="Proteomes" id="UP001152797">
    <property type="component" value="Unassembled WGS sequence"/>
</dbReference>
<feature type="compositionally biased region" description="Basic and acidic residues" evidence="1">
    <location>
        <begin position="7"/>
        <end position="20"/>
    </location>
</feature>
<dbReference type="AlphaFoldDB" id="A0A9P1BUI5"/>
<gene>
    <name evidence="2" type="ORF">C1SCF055_LOCUS7653</name>
</gene>
<protein>
    <submittedName>
        <fullName evidence="2">Uncharacterized protein</fullName>
    </submittedName>
</protein>
<keyword evidence="4" id="KW-1185">Reference proteome</keyword>
<reference evidence="3" key="2">
    <citation type="submission" date="2024-04" db="EMBL/GenBank/DDBJ databases">
        <authorList>
            <person name="Chen Y."/>
            <person name="Shah S."/>
            <person name="Dougan E. K."/>
            <person name="Thang M."/>
            <person name="Chan C."/>
        </authorList>
    </citation>
    <scope>NUCLEOTIDE SEQUENCE [LARGE SCALE GENOMIC DNA]</scope>
</reference>
<dbReference type="EMBL" id="CAMXCT020000508">
    <property type="protein sequence ID" value="CAL1133094.1"/>
    <property type="molecule type" value="Genomic_DNA"/>
</dbReference>
<dbReference type="EMBL" id="CAMXCT030000508">
    <property type="protein sequence ID" value="CAL4767031.1"/>
    <property type="molecule type" value="Genomic_DNA"/>
</dbReference>
<name>A0A9P1BUI5_9DINO</name>
<comment type="caution">
    <text evidence="2">The sequence shown here is derived from an EMBL/GenBank/DDBJ whole genome shotgun (WGS) entry which is preliminary data.</text>
</comment>